<reference evidence="2" key="1">
    <citation type="journal article" date="2019" name="Sci. Rep.">
        <title>Draft genome of Tanacetum cinerariifolium, the natural source of mosquito coil.</title>
        <authorList>
            <person name="Yamashiro T."/>
            <person name="Shiraishi A."/>
            <person name="Satake H."/>
            <person name="Nakayama K."/>
        </authorList>
    </citation>
    <scope>NUCLEOTIDE SEQUENCE</scope>
</reference>
<evidence type="ECO:0000313" key="2">
    <source>
        <dbReference type="EMBL" id="GEU80074.1"/>
    </source>
</evidence>
<name>A0A6L2N6D6_TANCI</name>
<feature type="compositionally biased region" description="Polar residues" evidence="1">
    <location>
        <begin position="553"/>
        <end position="566"/>
    </location>
</feature>
<feature type="compositionally biased region" description="Polar residues" evidence="1">
    <location>
        <begin position="505"/>
        <end position="545"/>
    </location>
</feature>
<comment type="caution">
    <text evidence="2">The sequence shown here is derived from an EMBL/GenBank/DDBJ whole genome shotgun (WGS) entry which is preliminary data.</text>
</comment>
<feature type="region of interest" description="Disordered" evidence="1">
    <location>
        <begin position="99"/>
        <end position="178"/>
    </location>
</feature>
<evidence type="ECO:0000256" key="1">
    <source>
        <dbReference type="SAM" id="MobiDB-lite"/>
    </source>
</evidence>
<accession>A0A6L2N6D6</accession>
<feature type="region of interest" description="Disordered" evidence="1">
    <location>
        <begin position="470"/>
        <end position="583"/>
    </location>
</feature>
<gene>
    <name evidence="2" type="ORF">Tci_052052</name>
</gene>
<dbReference type="AlphaFoldDB" id="A0A6L2N6D6"/>
<proteinExistence type="predicted"/>
<dbReference type="EMBL" id="BKCJ010008005">
    <property type="protein sequence ID" value="GEU80074.1"/>
    <property type="molecule type" value="Genomic_DNA"/>
</dbReference>
<protein>
    <recommendedName>
        <fullName evidence="3">Histone deacetylase 14</fullName>
    </recommendedName>
</protein>
<feature type="compositionally biased region" description="Basic and acidic residues" evidence="1">
    <location>
        <begin position="573"/>
        <end position="583"/>
    </location>
</feature>
<organism evidence="2">
    <name type="scientific">Tanacetum cinerariifolium</name>
    <name type="common">Dalmatian daisy</name>
    <name type="synonym">Chrysanthemum cinerariifolium</name>
    <dbReference type="NCBI Taxonomy" id="118510"/>
    <lineage>
        <taxon>Eukaryota</taxon>
        <taxon>Viridiplantae</taxon>
        <taxon>Streptophyta</taxon>
        <taxon>Embryophyta</taxon>
        <taxon>Tracheophyta</taxon>
        <taxon>Spermatophyta</taxon>
        <taxon>Magnoliopsida</taxon>
        <taxon>eudicotyledons</taxon>
        <taxon>Gunneridae</taxon>
        <taxon>Pentapetalae</taxon>
        <taxon>asterids</taxon>
        <taxon>campanulids</taxon>
        <taxon>Asterales</taxon>
        <taxon>Asteraceae</taxon>
        <taxon>Asteroideae</taxon>
        <taxon>Anthemideae</taxon>
        <taxon>Anthemidinae</taxon>
        <taxon>Tanacetum</taxon>
    </lineage>
</organism>
<evidence type="ECO:0008006" key="3">
    <source>
        <dbReference type="Google" id="ProtNLM"/>
    </source>
</evidence>
<sequence>MGIPTEKDRKDKPHVILYCRFTKLIICHLGRIHNIHQRSTSLFHLTKEDFRIGNLKFVPKGEIDEVFGMPIPNELISNNIRNAPYYNVYLKMVTKHDKKVTAKKEGKKKTASTAKPPKSKPAKEKSTKTTPLQQVGKGKVAKVRNVKSPLQLVDGPDEEPAQSEPELEHQGGVAIREPTAEATRPLHVVEGVASEKTNSGGDTEILQITEELKEDVDKQVFMNEDQAGPDPRESRMALAGPHPEPTYAEFMVDLYPKVQESLKFPADEHVIIEDPISSTGSLSLMKNLEDAYTIEDQFIDDKSTEHELEKTNVESEVVSMVTIPIYQASSSIPPMSTPVPVIDLLPPKLASSTTQAPIFTATTITTTTLPLPPPLPQQSTSYSELVAHVITLEQKLTVFEKKSKTLDNTTQNLGSRVFTLELRDLSHKINQSILHQWMFESGSYKSLPEHVALYEALEAFMERANRDEFLAKKEKSRKRRRDDQDPPPPPPSPESDPSKKRRHNSGASGSTQPSAPQSSQWKTSDTRETPSNSSKQQSAPYSEQPINDEPITENVNVTDSEDTNTAHLPKLNTKLDEACSRGR</sequence>